<name>A0A2D0MY59_FLAN2</name>
<keyword evidence="3" id="KW-1185">Reference proteome</keyword>
<reference evidence="2 3" key="1">
    <citation type="submission" date="2017-10" db="EMBL/GenBank/DDBJ databases">
        <title>The draft genome sequence of Lewinella nigricans NBRC 102662.</title>
        <authorList>
            <person name="Wang K."/>
        </authorList>
    </citation>
    <scope>NUCLEOTIDE SEQUENCE [LARGE SCALE GENOMIC DNA]</scope>
    <source>
        <strain evidence="2 3">NBRC 102662</strain>
    </source>
</reference>
<dbReference type="EMBL" id="PDUD01000062">
    <property type="protein sequence ID" value="PHN01147.1"/>
    <property type="molecule type" value="Genomic_DNA"/>
</dbReference>
<comment type="caution">
    <text evidence="2">The sequence shown here is derived from an EMBL/GenBank/DDBJ whole genome shotgun (WGS) entry which is preliminary data.</text>
</comment>
<dbReference type="Pfam" id="PF18276">
    <property type="entry name" value="TcA_TcB_BD"/>
    <property type="match status" value="1"/>
</dbReference>
<dbReference type="Proteomes" id="UP000223913">
    <property type="component" value="Unassembled WGS sequence"/>
</dbReference>
<dbReference type="InterPro" id="IPR040840">
    <property type="entry name" value="TcA_TcB_BD"/>
</dbReference>
<dbReference type="OrthoDB" id="9781691at2"/>
<proteinExistence type="predicted"/>
<dbReference type="AlphaFoldDB" id="A0A2D0MY59"/>
<organism evidence="2 3">
    <name type="scientific">Flavilitoribacter nigricans (strain ATCC 23147 / DSM 23189 / NBRC 102662 / NCIMB 1420 / SS-2)</name>
    <name type="common">Lewinella nigricans</name>
    <dbReference type="NCBI Taxonomy" id="1122177"/>
    <lineage>
        <taxon>Bacteria</taxon>
        <taxon>Pseudomonadati</taxon>
        <taxon>Bacteroidota</taxon>
        <taxon>Saprospiria</taxon>
        <taxon>Saprospirales</taxon>
        <taxon>Lewinellaceae</taxon>
        <taxon>Flavilitoribacter</taxon>
    </lineage>
</organism>
<protein>
    <submittedName>
        <fullName evidence="2">Toxin</fullName>
    </submittedName>
</protein>
<evidence type="ECO:0000313" key="2">
    <source>
        <dbReference type="EMBL" id="PHN01147.1"/>
    </source>
</evidence>
<gene>
    <name evidence="2" type="ORF">CRP01_38740</name>
</gene>
<accession>A0A2D0MY59</accession>
<sequence>MPVPPINKSDSPVSYESFFTYEFQNHFHPYVGYLIQKLNKGELEDLLDIETQKKHEIFFEEYYEVNPYNDEAITVKYFDKKIDFDVQGPYSIYNTELFYHIPLAIAVQLTKNQRFQDAQRWFHFIFNPLTNEKEHKDHPTHRYWKYLPFREGTSASSITSLLEDLSDSNLSDSSKIDLKNSIAAWRKKPFSPHEVAKFRPLAYQYNVVMKYLDMLIGWGDSLFRQFTIETINQATQQYVIAKNVLGPRPQKVPSLNKRPIRNYNQLKQQLDAFGNAMIEMENEFPLNSNHLNANDGKQDSSLTSLLGIGRQLYFCIPENKQLLSYWDTVEDRLFKIRNCMDIEGNVRQLPLFQPPIDPGMLVKAAAGGIDIGSIAAGLNQPVSNVRFQVIVQKALELTAELKSMGNALLSAIEKGDNEKLALIRQEHEIKMLGLSQDIKYLQWKEAEAATAALVNSREAAYQSYRHYQLLLGKKETDFSDLEELTLERKELTEENFEEVYASIVESYDQEIDLENYKEEKIGLTGEATNAVSNLTGFTGKVMGIGSSDHLQLNKAEDLELNVFMPLAHSLSLYSGGVGAIATMLSLIPQFKADVEPLGVGAGFGFGGRQLSASASFASQLIRLGSEIISYQGTRAAKLGAHKNRDDERVFLSNQANRELRQIGKQVITALIREQSLKKDYENHKVQIEQSQRIDEFLKEQKYSNEELYLWMQGEISKTYFDCYKLAFDTAKKAEITMKHELMRKELNEQDFIKFNYWDAGRKGLLSGEALFMDIKRMELAYLEHNKREFEITKHISLQRLDPLALLTLKATGTCTINIPEWLFDLDCPGHYMRRIKSVSLSIPCIVGPYTSVNCTLSLQKSSIRTSSLLENGNYARNETEEDIRFRDYYGAIQSIVTSTAQNDSGLFELNFRDERFLPFEGSGTISTWRLELPSTLRQFDYNTINDVILHMKYTARQAGGLKTGAIDAIEYKFEQIEEDGLVRLFNLKHDFPNEWHRFVNADPTEDLKLTIRKEHFPYLVQGSQFTFQNEENNTVTIRLISIDETGELSSNKYPDPVTFNYASFNNGGSAEMKFEKSLLTGKLDLENGTQHYILLGYGVQEKNG</sequence>
<evidence type="ECO:0000313" key="3">
    <source>
        <dbReference type="Proteomes" id="UP000223913"/>
    </source>
</evidence>
<feature type="domain" description="Tc toxin complex TcA C-terminal TcB-binding" evidence="1">
    <location>
        <begin position="664"/>
        <end position="955"/>
    </location>
</feature>
<dbReference type="RefSeq" id="WP_099155479.1">
    <property type="nucleotide sequence ID" value="NZ_PDUD01000062.1"/>
</dbReference>
<evidence type="ECO:0000259" key="1">
    <source>
        <dbReference type="Pfam" id="PF18276"/>
    </source>
</evidence>